<dbReference type="Gene3D" id="3.80.10.10">
    <property type="entry name" value="Ribonuclease Inhibitor"/>
    <property type="match status" value="1"/>
</dbReference>
<dbReference type="AlphaFoldDB" id="A0AAV9ZHS7"/>
<dbReference type="Proteomes" id="UP001362999">
    <property type="component" value="Unassembled WGS sequence"/>
</dbReference>
<dbReference type="InterPro" id="IPR032675">
    <property type="entry name" value="LRR_dom_sf"/>
</dbReference>
<gene>
    <name evidence="1" type="ORF">R3P38DRAFT_3459058</name>
</gene>
<evidence type="ECO:0000313" key="1">
    <source>
        <dbReference type="EMBL" id="KAK6983791.1"/>
    </source>
</evidence>
<comment type="caution">
    <text evidence="1">The sequence shown here is derived from an EMBL/GenBank/DDBJ whole genome shotgun (WGS) entry which is preliminary data.</text>
</comment>
<reference evidence="1 2" key="1">
    <citation type="journal article" date="2024" name="J Genomics">
        <title>Draft genome sequencing and assembly of Favolaschia claudopus CIRM-BRFM 2984 isolated from oak limbs.</title>
        <authorList>
            <person name="Navarro D."/>
            <person name="Drula E."/>
            <person name="Chaduli D."/>
            <person name="Cazenave R."/>
            <person name="Ahrendt S."/>
            <person name="Wang J."/>
            <person name="Lipzen A."/>
            <person name="Daum C."/>
            <person name="Barry K."/>
            <person name="Grigoriev I.V."/>
            <person name="Favel A."/>
            <person name="Rosso M.N."/>
            <person name="Martin F."/>
        </authorList>
    </citation>
    <scope>NUCLEOTIDE SEQUENCE [LARGE SCALE GENOMIC DNA]</scope>
    <source>
        <strain evidence="1 2">CIRM-BRFM 2984</strain>
    </source>
</reference>
<keyword evidence="2" id="KW-1185">Reference proteome</keyword>
<organism evidence="1 2">
    <name type="scientific">Favolaschia claudopus</name>
    <dbReference type="NCBI Taxonomy" id="2862362"/>
    <lineage>
        <taxon>Eukaryota</taxon>
        <taxon>Fungi</taxon>
        <taxon>Dikarya</taxon>
        <taxon>Basidiomycota</taxon>
        <taxon>Agaricomycotina</taxon>
        <taxon>Agaricomycetes</taxon>
        <taxon>Agaricomycetidae</taxon>
        <taxon>Agaricales</taxon>
        <taxon>Marasmiineae</taxon>
        <taxon>Mycenaceae</taxon>
        <taxon>Favolaschia</taxon>
    </lineage>
</organism>
<sequence>MFPLPATEFPALTNLALTMEGHIEPDLVLILDAFKHAPFLRSLKLVLRDCSQLILETTFPWHQLTTLQLSLPLTSDVAHAILVQCTSLERTTFSHILECDIDTQPPPPLPPALLPELRDFEFGWDQGSQTDLPPTPVLLDLHARSSHFALEHLALSGQLLTPAELLSVLRTVPTLETLIVSGCACISDELFEMLTANEPSTTLPELRRLEIHPITSMLDGNNVATMTESLFEKANNGDPSVMFPSLIQLCLYRGDGRFVNGKWETFAQEVEDRIASLRETGFLVDRYHR</sequence>
<accession>A0AAV9ZHS7</accession>
<proteinExistence type="predicted"/>
<name>A0AAV9ZHS7_9AGAR</name>
<dbReference type="SUPFAM" id="SSF52047">
    <property type="entry name" value="RNI-like"/>
    <property type="match status" value="1"/>
</dbReference>
<evidence type="ECO:0000313" key="2">
    <source>
        <dbReference type="Proteomes" id="UP001362999"/>
    </source>
</evidence>
<protein>
    <submittedName>
        <fullName evidence="1">Uncharacterized protein</fullName>
    </submittedName>
</protein>
<dbReference type="EMBL" id="JAWWNJ010000147">
    <property type="protein sequence ID" value="KAK6983791.1"/>
    <property type="molecule type" value="Genomic_DNA"/>
</dbReference>